<dbReference type="UniPathway" id="UPA00344"/>
<dbReference type="AlphaFoldDB" id="A0A2H9U9L3"/>
<comment type="caution">
    <text evidence="14">The sequence shown here is derived from an EMBL/GenBank/DDBJ whole genome shotgun (WGS) entry which is preliminary data.</text>
</comment>
<evidence type="ECO:0000256" key="3">
    <source>
        <dbReference type="ARBA" id="ARBA00005046"/>
    </source>
</evidence>
<evidence type="ECO:0000256" key="4">
    <source>
        <dbReference type="ARBA" id="ARBA00010763"/>
    </source>
</evidence>
<dbReference type="InterPro" id="IPR004435">
    <property type="entry name" value="MobB_dom"/>
</dbReference>
<evidence type="ECO:0000256" key="7">
    <source>
        <dbReference type="ARBA" id="ARBA00022723"/>
    </source>
</evidence>
<dbReference type="InterPro" id="IPR027417">
    <property type="entry name" value="P-loop_NTPase"/>
</dbReference>
<dbReference type="SMART" id="SM00852">
    <property type="entry name" value="MoCF_biosynth"/>
    <property type="match status" value="1"/>
</dbReference>
<keyword evidence="8 11" id="KW-0460">Magnesium</keyword>
<evidence type="ECO:0000313" key="14">
    <source>
        <dbReference type="EMBL" id="PJG60697.1"/>
    </source>
</evidence>
<keyword evidence="5 11" id="KW-0500">Molybdenum</keyword>
<evidence type="ECO:0000256" key="6">
    <source>
        <dbReference type="ARBA" id="ARBA00022679"/>
    </source>
</evidence>
<keyword evidence="7 11" id="KW-0479">Metal-binding</keyword>
<evidence type="ECO:0000259" key="13">
    <source>
        <dbReference type="SMART" id="SM00852"/>
    </source>
</evidence>
<name>A0A2H9U9L3_9GAMM</name>
<proteinExistence type="inferred from homology"/>
<dbReference type="InterPro" id="IPR036425">
    <property type="entry name" value="MoaB/Mog-like_dom_sf"/>
</dbReference>
<dbReference type="EC" id="2.10.1.1" evidence="11"/>
<organism evidence="14 15">
    <name type="scientific">Aeromonas cavernicola</name>
    <dbReference type="NCBI Taxonomy" id="1006623"/>
    <lineage>
        <taxon>Bacteria</taxon>
        <taxon>Pseudomonadati</taxon>
        <taxon>Pseudomonadota</taxon>
        <taxon>Gammaproteobacteria</taxon>
        <taxon>Aeromonadales</taxon>
        <taxon>Aeromonadaceae</taxon>
        <taxon>Aeromonas</taxon>
    </lineage>
</organism>
<dbReference type="Pfam" id="PF03205">
    <property type="entry name" value="MobB"/>
    <property type="match status" value="1"/>
</dbReference>
<comment type="similarity">
    <text evidence="4 11">Belongs to the MoeA family.</text>
</comment>
<dbReference type="EMBL" id="PGGC01000005">
    <property type="protein sequence ID" value="PJG60697.1"/>
    <property type="molecule type" value="Genomic_DNA"/>
</dbReference>
<dbReference type="GO" id="GO:0005525">
    <property type="term" value="F:GTP binding"/>
    <property type="evidence" value="ECO:0007669"/>
    <property type="project" value="InterPro"/>
</dbReference>
<comment type="function">
    <text evidence="2 11">Catalyzes the insertion of molybdate into adenylated molybdopterin with the concomitant release of AMP.</text>
</comment>
<evidence type="ECO:0000313" key="15">
    <source>
        <dbReference type="Proteomes" id="UP000235861"/>
    </source>
</evidence>
<dbReference type="PANTHER" id="PTHR10192:SF31">
    <property type="entry name" value="MOLYBDOPTERIN MOLYBDENUMTRANSFERASE"/>
    <property type="match status" value="1"/>
</dbReference>
<comment type="cofactor">
    <cofactor evidence="1 11">
        <name>Mg(2+)</name>
        <dbReference type="ChEBI" id="CHEBI:18420"/>
    </cofactor>
</comment>
<dbReference type="Gene3D" id="3.90.105.10">
    <property type="entry name" value="Molybdopterin biosynthesis moea protein, domain 2"/>
    <property type="match status" value="1"/>
</dbReference>
<evidence type="ECO:0000256" key="8">
    <source>
        <dbReference type="ARBA" id="ARBA00022842"/>
    </source>
</evidence>
<comment type="catalytic activity">
    <reaction evidence="10">
        <text>adenylyl-molybdopterin + molybdate = Mo-molybdopterin + AMP + H(+)</text>
        <dbReference type="Rhea" id="RHEA:35047"/>
        <dbReference type="ChEBI" id="CHEBI:15378"/>
        <dbReference type="ChEBI" id="CHEBI:36264"/>
        <dbReference type="ChEBI" id="CHEBI:62727"/>
        <dbReference type="ChEBI" id="CHEBI:71302"/>
        <dbReference type="ChEBI" id="CHEBI:456215"/>
        <dbReference type="EC" id="2.10.1.1"/>
    </reaction>
</comment>
<keyword evidence="15" id="KW-1185">Reference proteome</keyword>
<dbReference type="CDD" id="cd00887">
    <property type="entry name" value="MoeA"/>
    <property type="match status" value="1"/>
</dbReference>
<keyword evidence="6 11" id="KW-0808">Transferase</keyword>
<dbReference type="SUPFAM" id="SSF63867">
    <property type="entry name" value="MoeA C-terminal domain-like"/>
    <property type="match status" value="1"/>
</dbReference>
<dbReference type="InterPro" id="IPR038987">
    <property type="entry name" value="MoeA-like"/>
</dbReference>
<protein>
    <recommendedName>
        <fullName evidence="11">Molybdopterin molybdenumtransferase</fullName>
        <ecNumber evidence="11">2.10.1.1</ecNumber>
    </recommendedName>
</protein>
<dbReference type="NCBIfam" id="TIGR00177">
    <property type="entry name" value="molyb_syn"/>
    <property type="match status" value="1"/>
</dbReference>
<evidence type="ECO:0000256" key="5">
    <source>
        <dbReference type="ARBA" id="ARBA00022505"/>
    </source>
</evidence>
<comment type="pathway">
    <text evidence="3 11">Cofactor biosynthesis; molybdopterin biosynthesis.</text>
</comment>
<dbReference type="GO" id="GO:0046872">
    <property type="term" value="F:metal ion binding"/>
    <property type="evidence" value="ECO:0007669"/>
    <property type="project" value="UniProtKB-UniRule"/>
</dbReference>
<dbReference type="NCBIfam" id="NF011060">
    <property type="entry name" value="PRK14491.1"/>
    <property type="match status" value="1"/>
</dbReference>
<evidence type="ECO:0000256" key="2">
    <source>
        <dbReference type="ARBA" id="ARBA00002901"/>
    </source>
</evidence>
<dbReference type="Pfam" id="PF03454">
    <property type="entry name" value="MoeA_C"/>
    <property type="match status" value="1"/>
</dbReference>
<dbReference type="Gene3D" id="2.40.340.10">
    <property type="entry name" value="MoeA, C-terminal, domain IV"/>
    <property type="match status" value="1"/>
</dbReference>
<feature type="region of interest" description="Disordered" evidence="12">
    <location>
        <begin position="74"/>
        <end position="95"/>
    </location>
</feature>
<dbReference type="PANTHER" id="PTHR10192">
    <property type="entry name" value="MOLYBDOPTERIN BIOSYNTHESIS PROTEIN"/>
    <property type="match status" value="1"/>
</dbReference>
<dbReference type="InterPro" id="IPR005110">
    <property type="entry name" value="MoeA_linker/N"/>
</dbReference>
<evidence type="ECO:0000256" key="9">
    <source>
        <dbReference type="ARBA" id="ARBA00023150"/>
    </source>
</evidence>
<evidence type="ECO:0000256" key="1">
    <source>
        <dbReference type="ARBA" id="ARBA00001946"/>
    </source>
</evidence>
<dbReference type="InterPro" id="IPR036688">
    <property type="entry name" value="MoeA_C_domain_IV_sf"/>
</dbReference>
<dbReference type="OrthoDB" id="9804758at2"/>
<evidence type="ECO:0000256" key="12">
    <source>
        <dbReference type="SAM" id="MobiDB-lite"/>
    </source>
</evidence>
<dbReference type="CDD" id="cd03116">
    <property type="entry name" value="MobB"/>
    <property type="match status" value="1"/>
</dbReference>
<gene>
    <name evidence="14" type="ORF">CUC53_01375</name>
</gene>
<dbReference type="InterPro" id="IPR001453">
    <property type="entry name" value="MoaB/Mog_dom"/>
</dbReference>
<dbReference type="NCBIfam" id="TIGR00176">
    <property type="entry name" value="mobB"/>
    <property type="match status" value="1"/>
</dbReference>
<dbReference type="Gene3D" id="3.40.50.300">
    <property type="entry name" value="P-loop containing nucleotide triphosphate hydrolases"/>
    <property type="match status" value="1"/>
</dbReference>
<sequence length="592" mass="63384">MTTSAPTLPLLGFAAWSGTGKTTLLEQLIPLLVDRGLRIGVLKHAHHDFDIDQPGKDSYRLRKAGARQMIVASRRRHARMTETAPPQTPDGATEPADADFRQLLASFDQTELDLLLVEGFKHEHFPKIELHRAEIGKPLLYPEDGDIIALVSDQPHQTTLPQLDINDLAAIADFVCQWLAGSQRKEPEAGKGFLSVEAARSAILAGLSPSATRCDTALAHCHGAVLAADLVSPINVPPHANSAMDGIGLRSDDLAAGRWQLVGEVLAGQQRHEPVLTGQAVQIMTGAPLPPGVDTVVMREETLIEGEWVTVTAPIRAGQNVRLAGEDLAKGAVAISAGTRLGAPQLGLAASLGQASLTVRTPLKVALFSTGDEVQAPGEALAPGHIFDSNRFTLMALIRAAGCEVMDLGIIPDDQTILRQQLEQAAANADLVLSSGGVSVGNADFIKQVLAELGQIDFWRIQMRPGRPLAFGKLGNIPFFGLPGNPVAAMICFLQFVEPAIAHLQGKRWQPLRLSALAEEKMKSRPGRTEFLRGIFQQDRNGQLRVRTTGAQGSGILSSMAAANCLIEIVPAQPNIAVGERVWIYPLQGRLA</sequence>
<dbReference type="Pfam" id="PF00994">
    <property type="entry name" value="MoCF_biosynth"/>
    <property type="match status" value="1"/>
</dbReference>
<dbReference type="InterPro" id="IPR005111">
    <property type="entry name" value="MoeA_C_domain_IV"/>
</dbReference>
<dbReference type="Gene3D" id="3.40.980.10">
    <property type="entry name" value="MoaB/Mog-like domain"/>
    <property type="match status" value="1"/>
</dbReference>
<feature type="domain" description="MoaB/Mog" evidence="13">
    <location>
        <begin position="366"/>
        <end position="503"/>
    </location>
</feature>
<dbReference type="InterPro" id="IPR008284">
    <property type="entry name" value="MoCF_biosynth_CS"/>
</dbReference>
<dbReference type="Pfam" id="PF03453">
    <property type="entry name" value="MoeA_N"/>
    <property type="match status" value="1"/>
</dbReference>
<dbReference type="NCBIfam" id="NF045515">
    <property type="entry name" value="Glp_gephyrin"/>
    <property type="match status" value="1"/>
</dbReference>
<evidence type="ECO:0000256" key="11">
    <source>
        <dbReference type="RuleBase" id="RU365090"/>
    </source>
</evidence>
<accession>A0A2H9U9L3</accession>
<reference evidence="14 15" key="1">
    <citation type="submission" date="2017-11" db="EMBL/GenBank/DDBJ databases">
        <title>Draft genome sequence of environmental isolate Aeromonas cavernicola sp. nov. MDC 2508.</title>
        <authorList>
            <person name="Colston S.M."/>
            <person name="Navarro A."/>
            <person name="Martinez-Murcia A.J."/>
            <person name="Graf J."/>
        </authorList>
    </citation>
    <scope>NUCLEOTIDE SEQUENCE [LARGE SCALE GENOMIC DNA]</scope>
    <source>
        <strain evidence="14 15">MDC 2508</strain>
    </source>
</reference>
<keyword evidence="9 11" id="KW-0501">Molybdenum cofactor biosynthesis</keyword>
<evidence type="ECO:0000256" key="10">
    <source>
        <dbReference type="ARBA" id="ARBA00047317"/>
    </source>
</evidence>
<dbReference type="Gene3D" id="2.170.190.11">
    <property type="entry name" value="Molybdopterin biosynthesis moea protein, domain 3"/>
    <property type="match status" value="1"/>
</dbReference>
<dbReference type="GO" id="GO:0061599">
    <property type="term" value="F:molybdopterin molybdotransferase activity"/>
    <property type="evidence" value="ECO:0007669"/>
    <property type="project" value="UniProtKB-UniRule"/>
</dbReference>
<dbReference type="GO" id="GO:0005829">
    <property type="term" value="C:cytosol"/>
    <property type="evidence" value="ECO:0007669"/>
    <property type="project" value="TreeGrafter"/>
</dbReference>
<dbReference type="PROSITE" id="PS01079">
    <property type="entry name" value="MOCF_BIOSYNTHESIS_2"/>
    <property type="match status" value="1"/>
</dbReference>
<dbReference type="SUPFAM" id="SSF52540">
    <property type="entry name" value="P-loop containing nucleoside triphosphate hydrolases"/>
    <property type="match status" value="1"/>
</dbReference>
<dbReference type="InterPro" id="IPR036135">
    <property type="entry name" value="MoeA_linker/N_sf"/>
</dbReference>
<dbReference type="GO" id="GO:0006777">
    <property type="term" value="P:Mo-molybdopterin cofactor biosynthetic process"/>
    <property type="evidence" value="ECO:0007669"/>
    <property type="project" value="UniProtKB-UniRule"/>
</dbReference>
<dbReference type="FunFam" id="3.40.50.300:FF:000920">
    <property type="entry name" value="Molybdopterin-guanine dinucleotide biosynthesis protein B"/>
    <property type="match status" value="1"/>
</dbReference>
<dbReference type="SUPFAM" id="SSF63882">
    <property type="entry name" value="MoeA N-terminal region -like"/>
    <property type="match status" value="1"/>
</dbReference>
<dbReference type="SUPFAM" id="SSF53218">
    <property type="entry name" value="Molybdenum cofactor biosynthesis proteins"/>
    <property type="match status" value="1"/>
</dbReference>
<dbReference type="Proteomes" id="UP000235861">
    <property type="component" value="Unassembled WGS sequence"/>
</dbReference>
<dbReference type="FunFam" id="3.40.980.10:FF:000004">
    <property type="entry name" value="Molybdopterin molybdenumtransferase"/>
    <property type="match status" value="1"/>
</dbReference>